<dbReference type="SMART" id="SM00645">
    <property type="entry name" value="Pept_C1"/>
    <property type="match status" value="1"/>
</dbReference>
<dbReference type="PRINTS" id="PR00705">
    <property type="entry name" value="PAPAIN"/>
</dbReference>
<organism evidence="9 10">
    <name type="scientific">Araneus ventricosus</name>
    <name type="common">Orbweaver spider</name>
    <name type="synonym">Epeira ventricosa</name>
    <dbReference type="NCBI Taxonomy" id="182803"/>
    <lineage>
        <taxon>Eukaryota</taxon>
        <taxon>Metazoa</taxon>
        <taxon>Ecdysozoa</taxon>
        <taxon>Arthropoda</taxon>
        <taxon>Chelicerata</taxon>
        <taxon>Arachnida</taxon>
        <taxon>Araneae</taxon>
        <taxon>Araneomorphae</taxon>
        <taxon>Entelegynae</taxon>
        <taxon>Araneoidea</taxon>
        <taxon>Araneidae</taxon>
        <taxon>Araneus</taxon>
    </lineage>
</organism>
<evidence type="ECO:0000256" key="6">
    <source>
        <dbReference type="ARBA" id="ARBA00023157"/>
    </source>
</evidence>
<feature type="domain" description="Peptidase C1A papain C-terminal" evidence="8">
    <location>
        <begin position="143"/>
        <end position="358"/>
    </location>
</feature>
<evidence type="ECO:0000313" key="10">
    <source>
        <dbReference type="Proteomes" id="UP000499080"/>
    </source>
</evidence>
<reference evidence="9 10" key="1">
    <citation type="journal article" date="2019" name="Sci. Rep.">
        <title>Orb-weaving spider Araneus ventricosus genome elucidates the spidroin gene catalogue.</title>
        <authorList>
            <person name="Kono N."/>
            <person name="Nakamura H."/>
            <person name="Ohtoshi R."/>
            <person name="Moran D.A.P."/>
            <person name="Shinohara A."/>
            <person name="Yoshida Y."/>
            <person name="Fujiwara M."/>
            <person name="Mori M."/>
            <person name="Tomita M."/>
            <person name="Arakawa K."/>
        </authorList>
    </citation>
    <scope>NUCLEOTIDE SEQUENCE [LARGE SCALE GENOMIC DNA]</scope>
</reference>
<keyword evidence="3" id="KW-0378">Hydrolase</keyword>
<evidence type="ECO:0000259" key="8">
    <source>
        <dbReference type="SMART" id="SM00645"/>
    </source>
</evidence>
<evidence type="ECO:0000256" key="5">
    <source>
        <dbReference type="ARBA" id="ARBA00023145"/>
    </source>
</evidence>
<protein>
    <submittedName>
        <fullName evidence="9">Cathepsin L</fullName>
    </submittedName>
</protein>
<evidence type="ECO:0000256" key="3">
    <source>
        <dbReference type="ARBA" id="ARBA00022801"/>
    </source>
</evidence>
<dbReference type="FunFam" id="3.90.70.10:FF:000006">
    <property type="entry name" value="Cathepsin S"/>
    <property type="match status" value="1"/>
</dbReference>
<keyword evidence="2" id="KW-0645">Protease</keyword>
<dbReference type="CDD" id="cd02248">
    <property type="entry name" value="Peptidase_C1A"/>
    <property type="match status" value="1"/>
</dbReference>
<evidence type="ECO:0000256" key="7">
    <source>
        <dbReference type="SAM" id="MobiDB-lite"/>
    </source>
</evidence>
<gene>
    <name evidence="9" type="primary">CATL_21</name>
    <name evidence="9" type="ORF">AVEN_107098_1</name>
</gene>
<dbReference type="Proteomes" id="UP000499080">
    <property type="component" value="Unassembled WGS sequence"/>
</dbReference>
<keyword evidence="4" id="KW-0788">Thiol protease</keyword>
<keyword evidence="6" id="KW-1015">Disulfide bond</keyword>
<dbReference type="PANTHER" id="PTHR12411">
    <property type="entry name" value="CYSTEINE PROTEASE FAMILY C1-RELATED"/>
    <property type="match status" value="1"/>
</dbReference>
<feature type="region of interest" description="Disordered" evidence="7">
    <location>
        <begin position="1"/>
        <end position="24"/>
    </location>
</feature>
<dbReference type="Pfam" id="PF08246">
    <property type="entry name" value="Inhibitor_I29"/>
    <property type="match status" value="1"/>
</dbReference>
<accession>A0A4Y2G356</accession>
<dbReference type="AlphaFoldDB" id="A0A4Y2G356"/>
<dbReference type="InterPro" id="IPR013128">
    <property type="entry name" value="Peptidase_C1A"/>
</dbReference>
<evidence type="ECO:0000256" key="2">
    <source>
        <dbReference type="ARBA" id="ARBA00022670"/>
    </source>
</evidence>
<proteinExistence type="inferred from homology"/>
<keyword evidence="5" id="KW-0865">Zymogen</keyword>
<dbReference type="GO" id="GO:0006508">
    <property type="term" value="P:proteolysis"/>
    <property type="evidence" value="ECO:0007669"/>
    <property type="project" value="UniProtKB-KW"/>
</dbReference>
<dbReference type="InterPro" id="IPR013201">
    <property type="entry name" value="Prot_inhib_I29"/>
</dbReference>
<sequence length="359" mass="40046">MSGPHQDRPWTSNSPPGKNRMRLNPGKRTWRMFCTGCNVWSTRRVVTLNHIERSTHALAEGKIYAKSYNEDEDDQRRMIWENEVLNCFLHNLQADMGLSTYRKGLNAYSDHSEDEVKKYRKGYKDPGYHGNSTTWVRASNMDPPDAVDWRDKGLVTRVKDQGQCGSCWAFCAIGSLEGQHKKKSGDLVALSEQQLVDCSTDGVNNGCDGGIMSAAFEYIKISDGVDSEKSYPYREEQGECNFKPENVVATCTGYVELPSGDESALKDSVATVGPISVAIDAGHDSFMSYKNGIYDEPDCSSTQFDHAVVVVGYGVEDGMDYWLLKNSWGESWGMNGYMKMARNKNNMCGIASKASYPLV</sequence>
<comment type="similarity">
    <text evidence="1">Belongs to the peptidase C1 family.</text>
</comment>
<dbReference type="EMBL" id="BGPR01001205">
    <property type="protein sequence ID" value="GBM48140.1"/>
    <property type="molecule type" value="Genomic_DNA"/>
</dbReference>
<dbReference type="InterPro" id="IPR025661">
    <property type="entry name" value="Pept_asp_AS"/>
</dbReference>
<dbReference type="PROSITE" id="PS00139">
    <property type="entry name" value="THIOL_PROTEASE_CYS"/>
    <property type="match status" value="1"/>
</dbReference>
<dbReference type="SUPFAM" id="SSF54001">
    <property type="entry name" value="Cysteine proteinases"/>
    <property type="match status" value="1"/>
</dbReference>
<dbReference type="Pfam" id="PF00112">
    <property type="entry name" value="Peptidase_C1"/>
    <property type="match status" value="1"/>
</dbReference>
<dbReference type="PROSITE" id="PS00640">
    <property type="entry name" value="THIOL_PROTEASE_ASN"/>
    <property type="match status" value="1"/>
</dbReference>
<evidence type="ECO:0000256" key="1">
    <source>
        <dbReference type="ARBA" id="ARBA00008455"/>
    </source>
</evidence>
<dbReference type="InterPro" id="IPR038765">
    <property type="entry name" value="Papain-like_cys_pep_sf"/>
</dbReference>
<dbReference type="InterPro" id="IPR000169">
    <property type="entry name" value="Pept_cys_AS"/>
</dbReference>
<comment type="caution">
    <text evidence="9">The sequence shown here is derived from an EMBL/GenBank/DDBJ whole genome shotgun (WGS) entry which is preliminary data.</text>
</comment>
<dbReference type="InterPro" id="IPR039417">
    <property type="entry name" value="Peptidase_C1A_papain-like"/>
</dbReference>
<evidence type="ECO:0000313" key="9">
    <source>
        <dbReference type="EMBL" id="GBM48140.1"/>
    </source>
</evidence>
<dbReference type="Gene3D" id="3.90.70.10">
    <property type="entry name" value="Cysteine proteinases"/>
    <property type="match status" value="1"/>
</dbReference>
<dbReference type="GO" id="GO:0008234">
    <property type="term" value="F:cysteine-type peptidase activity"/>
    <property type="evidence" value="ECO:0007669"/>
    <property type="project" value="UniProtKB-KW"/>
</dbReference>
<dbReference type="OrthoDB" id="6345677at2759"/>
<dbReference type="InterPro" id="IPR000668">
    <property type="entry name" value="Peptidase_C1A_C"/>
</dbReference>
<keyword evidence="10" id="KW-1185">Reference proteome</keyword>
<name>A0A4Y2G356_ARAVE</name>
<evidence type="ECO:0000256" key="4">
    <source>
        <dbReference type="ARBA" id="ARBA00022807"/>
    </source>
</evidence>